<feature type="domain" description="SHSP" evidence="4">
    <location>
        <begin position="24"/>
        <end position="137"/>
    </location>
</feature>
<evidence type="ECO:0000256" key="3">
    <source>
        <dbReference type="SAM" id="MobiDB-lite"/>
    </source>
</evidence>
<dbReference type="RefSeq" id="WP_336349480.1">
    <property type="nucleotide sequence ID" value="NZ_JAZAQL010000001.1"/>
</dbReference>
<feature type="compositionally biased region" description="Acidic residues" evidence="3">
    <location>
        <begin position="73"/>
        <end position="82"/>
    </location>
</feature>
<evidence type="ECO:0000256" key="2">
    <source>
        <dbReference type="RuleBase" id="RU003616"/>
    </source>
</evidence>
<comment type="caution">
    <text evidence="5">The sequence shown here is derived from an EMBL/GenBank/DDBJ whole genome shotgun (WGS) entry which is preliminary data.</text>
</comment>
<proteinExistence type="inferred from homology"/>
<accession>A0ABD5VBS3</accession>
<dbReference type="Gene3D" id="2.60.40.790">
    <property type="match status" value="1"/>
</dbReference>
<gene>
    <name evidence="5" type="ORF">ACFQGB_06485</name>
</gene>
<dbReference type="AlphaFoldDB" id="A0ABD5VBS3"/>
<dbReference type="InterPro" id="IPR008978">
    <property type="entry name" value="HSP20-like_chaperone"/>
</dbReference>
<evidence type="ECO:0000313" key="5">
    <source>
        <dbReference type="EMBL" id="MFC6952506.1"/>
    </source>
</evidence>
<dbReference type="SUPFAM" id="SSF49764">
    <property type="entry name" value="HSP20-like chaperones"/>
    <property type="match status" value="1"/>
</dbReference>
<protein>
    <submittedName>
        <fullName evidence="5">Hsp20/alpha crystallin family protein</fullName>
    </submittedName>
</protein>
<name>A0ABD5VBS3_9EURY</name>
<dbReference type="PANTHER" id="PTHR11527">
    <property type="entry name" value="HEAT-SHOCK PROTEIN 20 FAMILY MEMBER"/>
    <property type="match status" value="1"/>
</dbReference>
<evidence type="ECO:0000259" key="4">
    <source>
        <dbReference type="PROSITE" id="PS01031"/>
    </source>
</evidence>
<dbReference type="EMBL" id="JBHSXN010000001">
    <property type="protein sequence ID" value="MFC6952506.1"/>
    <property type="molecule type" value="Genomic_DNA"/>
</dbReference>
<dbReference type="Pfam" id="PF00011">
    <property type="entry name" value="HSP20"/>
    <property type="match status" value="1"/>
</dbReference>
<evidence type="ECO:0000256" key="1">
    <source>
        <dbReference type="PROSITE-ProRule" id="PRU00285"/>
    </source>
</evidence>
<organism evidence="5 6">
    <name type="scientific">Halorubellus litoreus</name>
    <dbReference type="NCBI Taxonomy" id="755308"/>
    <lineage>
        <taxon>Archaea</taxon>
        <taxon>Methanobacteriati</taxon>
        <taxon>Methanobacteriota</taxon>
        <taxon>Stenosarchaea group</taxon>
        <taxon>Halobacteria</taxon>
        <taxon>Halobacteriales</taxon>
        <taxon>Halorubellaceae</taxon>
        <taxon>Halorubellus</taxon>
    </lineage>
</organism>
<feature type="region of interest" description="Disordered" evidence="3">
    <location>
        <begin position="67"/>
        <end position="94"/>
    </location>
</feature>
<keyword evidence="6" id="KW-1185">Reference proteome</keyword>
<reference evidence="5 6" key="1">
    <citation type="journal article" date="2019" name="Int. J. Syst. Evol. Microbiol.">
        <title>The Global Catalogue of Microorganisms (GCM) 10K type strain sequencing project: providing services to taxonomists for standard genome sequencing and annotation.</title>
        <authorList>
            <consortium name="The Broad Institute Genomics Platform"/>
            <consortium name="The Broad Institute Genome Sequencing Center for Infectious Disease"/>
            <person name="Wu L."/>
            <person name="Ma J."/>
        </authorList>
    </citation>
    <scope>NUCLEOTIDE SEQUENCE [LARGE SCALE GENOMIC DNA]</scope>
    <source>
        <strain evidence="5 6">GX26</strain>
    </source>
</reference>
<sequence length="137" mass="15325">MRRNPFDELEDMFDRMSRQLETGDLGEFNAVPVDMQDHGDEYTVVADLPGYAVDDIDLTFADGDLRIDASREEESEETDEDAGTYVHRERSESASRVVRVPDPVVEDEIAATYNNGTLTVTLPKATDEVDGHSIDIN</sequence>
<dbReference type="PROSITE" id="PS01031">
    <property type="entry name" value="SHSP"/>
    <property type="match status" value="1"/>
</dbReference>
<evidence type="ECO:0000313" key="6">
    <source>
        <dbReference type="Proteomes" id="UP001596395"/>
    </source>
</evidence>
<dbReference type="InterPro" id="IPR031107">
    <property type="entry name" value="Small_HSP"/>
</dbReference>
<comment type="similarity">
    <text evidence="1 2">Belongs to the small heat shock protein (HSP20) family.</text>
</comment>
<dbReference type="Proteomes" id="UP001596395">
    <property type="component" value="Unassembled WGS sequence"/>
</dbReference>
<dbReference type="InterPro" id="IPR002068">
    <property type="entry name" value="A-crystallin/Hsp20_dom"/>
</dbReference>